<dbReference type="InterPro" id="IPR029016">
    <property type="entry name" value="GAF-like_dom_sf"/>
</dbReference>
<dbReference type="CDD" id="cd06170">
    <property type="entry name" value="LuxR_C_like"/>
    <property type="match status" value="1"/>
</dbReference>
<dbReference type="SMART" id="SM00421">
    <property type="entry name" value="HTH_LUXR"/>
    <property type="match status" value="1"/>
</dbReference>
<dbReference type="InterPro" id="IPR016032">
    <property type="entry name" value="Sig_transdc_resp-reg_C-effctor"/>
</dbReference>
<dbReference type="PANTHER" id="PTHR44688:SF16">
    <property type="entry name" value="DNA-BINDING TRANSCRIPTIONAL ACTIVATOR DEVR_DOSR"/>
    <property type="match status" value="1"/>
</dbReference>
<dbReference type="Proteomes" id="UP000564496">
    <property type="component" value="Unassembled WGS sequence"/>
</dbReference>
<gene>
    <name evidence="5" type="ORF">BJ988_002893</name>
</gene>
<dbReference type="Pfam" id="PF00196">
    <property type="entry name" value="GerE"/>
    <property type="match status" value="1"/>
</dbReference>
<dbReference type="PANTHER" id="PTHR44688">
    <property type="entry name" value="DNA-BINDING TRANSCRIPTIONAL ACTIVATOR DEVR_DOSR"/>
    <property type="match status" value="1"/>
</dbReference>
<organism evidence="5 6">
    <name type="scientific">Nocardioides panzhihuensis</name>
    <dbReference type="NCBI Taxonomy" id="860243"/>
    <lineage>
        <taxon>Bacteria</taxon>
        <taxon>Bacillati</taxon>
        <taxon>Actinomycetota</taxon>
        <taxon>Actinomycetes</taxon>
        <taxon>Propionibacteriales</taxon>
        <taxon>Nocardioidaceae</taxon>
        <taxon>Nocardioides</taxon>
    </lineage>
</organism>
<evidence type="ECO:0000313" key="6">
    <source>
        <dbReference type="Proteomes" id="UP000564496"/>
    </source>
</evidence>
<dbReference type="Gene3D" id="3.30.450.40">
    <property type="match status" value="1"/>
</dbReference>
<dbReference type="Gene3D" id="1.10.10.10">
    <property type="entry name" value="Winged helix-like DNA-binding domain superfamily/Winged helix DNA-binding domain"/>
    <property type="match status" value="1"/>
</dbReference>
<name>A0A7Z0ISU5_9ACTN</name>
<dbReference type="SUPFAM" id="SSF46894">
    <property type="entry name" value="C-terminal effector domain of the bipartite response regulators"/>
    <property type="match status" value="1"/>
</dbReference>
<dbReference type="InterPro" id="IPR003018">
    <property type="entry name" value="GAF"/>
</dbReference>
<comment type="caution">
    <text evidence="5">The sequence shown here is derived from an EMBL/GenBank/DDBJ whole genome shotgun (WGS) entry which is preliminary data.</text>
</comment>
<keyword evidence="1" id="KW-0805">Transcription regulation</keyword>
<protein>
    <submittedName>
        <fullName evidence="5">DNA-binding CsgD family transcriptional regulator/transcriptional regulator with XRE-family HTH domain</fullName>
    </submittedName>
</protein>
<evidence type="ECO:0000313" key="5">
    <source>
        <dbReference type="EMBL" id="NYI78245.1"/>
    </source>
</evidence>
<feature type="domain" description="HTH luxR-type" evidence="4">
    <location>
        <begin position="315"/>
        <end position="380"/>
    </location>
</feature>
<dbReference type="Pfam" id="PF01590">
    <property type="entry name" value="GAF"/>
    <property type="match status" value="1"/>
</dbReference>
<evidence type="ECO:0000259" key="4">
    <source>
        <dbReference type="PROSITE" id="PS50043"/>
    </source>
</evidence>
<dbReference type="GO" id="GO:0003677">
    <property type="term" value="F:DNA binding"/>
    <property type="evidence" value="ECO:0007669"/>
    <property type="project" value="UniProtKB-KW"/>
</dbReference>
<dbReference type="PRINTS" id="PR00038">
    <property type="entry name" value="HTHLUXR"/>
</dbReference>
<dbReference type="InterPro" id="IPR000792">
    <property type="entry name" value="Tscrpt_reg_LuxR_C"/>
</dbReference>
<keyword evidence="2 5" id="KW-0238">DNA-binding</keyword>
<dbReference type="AlphaFoldDB" id="A0A7Z0ISU5"/>
<dbReference type="EMBL" id="JACBZR010000001">
    <property type="protein sequence ID" value="NYI78245.1"/>
    <property type="molecule type" value="Genomic_DNA"/>
</dbReference>
<dbReference type="PROSITE" id="PS50043">
    <property type="entry name" value="HTH_LUXR_2"/>
    <property type="match status" value="1"/>
</dbReference>
<keyword evidence="6" id="KW-1185">Reference proteome</keyword>
<sequence>MSVVAPAKSAVFASSGRSGRPRLSGYHRARANDLRKLVAEALRVEPDVLVVGDPGVDYSPDRLTVLARLCVEEAQVEESGDENRARDLFGLALELQVLALDLHEENLVQCNRRLADCAEGLARLRGLPTAQDLVAVVCEELATRCGFGRATISSVENNAWKPRKAFFAEADAAWFDEWVGQTIPLHGHTPEARLLTERRLALVVDTASTQVHEDIIVEAGQSRSYVVAPVCSRGTVVAFIHCDHFPTARASDEVDRDLVWAFADGFGRLHERLVLMERFHAQRAQVGTILDAALRTLPESLGVVPRTGSLGAGNHLELLSELTARESEVLQLMVAGAPNRVIAERLVIAEDTVKSHVKQILRKLGVANRAQAIARAAGTAPA</sequence>
<dbReference type="RefSeq" id="WP_179658601.1">
    <property type="nucleotide sequence ID" value="NZ_JACBZR010000001.1"/>
</dbReference>
<dbReference type="InterPro" id="IPR036388">
    <property type="entry name" value="WH-like_DNA-bd_sf"/>
</dbReference>
<evidence type="ECO:0000256" key="2">
    <source>
        <dbReference type="ARBA" id="ARBA00023125"/>
    </source>
</evidence>
<dbReference type="GO" id="GO:0006355">
    <property type="term" value="P:regulation of DNA-templated transcription"/>
    <property type="evidence" value="ECO:0007669"/>
    <property type="project" value="InterPro"/>
</dbReference>
<keyword evidence="3" id="KW-0804">Transcription</keyword>
<reference evidence="5 6" key="1">
    <citation type="submission" date="2020-07" db="EMBL/GenBank/DDBJ databases">
        <title>Sequencing the genomes of 1000 actinobacteria strains.</title>
        <authorList>
            <person name="Klenk H.-P."/>
        </authorList>
    </citation>
    <scope>NUCLEOTIDE SEQUENCE [LARGE SCALE GENOMIC DNA]</scope>
    <source>
        <strain evidence="5 6">DSM 26487</strain>
    </source>
</reference>
<evidence type="ECO:0000256" key="3">
    <source>
        <dbReference type="ARBA" id="ARBA00023163"/>
    </source>
</evidence>
<evidence type="ECO:0000256" key="1">
    <source>
        <dbReference type="ARBA" id="ARBA00023015"/>
    </source>
</evidence>
<proteinExistence type="predicted"/>
<accession>A0A7Z0ISU5</accession>
<dbReference type="SUPFAM" id="SSF55781">
    <property type="entry name" value="GAF domain-like"/>
    <property type="match status" value="1"/>
</dbReference>